<dbReference type="Proteomes" id="UP000030689">
    <property type="component" value="Unassembled WGS sequence"/>
</dbReference>
<name>V4L1B1_EUTSA</name>
<reference evidence="2 3" key="1">
    <citation type="journal article" date="2013" name="Front. Plant Sci.">
        <title>The Reference Genome of the Halophytic Plant Eutrema salsugineum.</title>
        <authorList>
            <person name="Yang R."/>
            <person name="Jarvis D.E."/>
            <person name="Chen H."/>
            <person name="Beilstein M.A."/>
            <person name="Grimwood J."/>
            <person name="Jenkins J."/>
            <person name="Shu S."/>
            <person name="Prochnik S."/>
            <person name="Xin M."/>
            <person name="Ma C."/>
            <person name="Schmutz J."/>
            <person name="Wing R.A."/>
            <person name="Mitchell-Olds T."/>
            <person name="Schumaker K.S."/>
            <person name="Wang X."/>
        </authorList>
    </citation>
    <scope>NUCLEOTIDE SEQUENCE [LARGE SCALE GENOMIC DNA]</scope>
</reference>
<dbReference type="OMA" id="VKIMIFR"/>
<dbReference type="AlphaFoldDB" id="V4L1B1"/>
<proteinExistence type="predicted"/>
<feature type="region of interest" description="Disordered" evidence="1">
    <location>
        <begin position="55"/>
        <end position="76"/>
    </location>
</feature>
<organism evidence="2 3">
    <name type="scientific">Eutrema salsugineum</name>
    <name type="common">Saltwater cress</name>
    <name type="synonym">Sisymbrium salsugineum</name>
    <dbReference type="NCBI Taxonomy" id="72664"/>
    <lineage>
        <taxon>Eukaryota</taxon>
        <taxon>Viridiplantae</taxon>
        <taxon>Streptophyta</taxon>
        <taxon>Embryophyta</taxon>
        <taxon>Tracheophyta</taxon>
        <taxon>Spermatophyta</taxon>
        <taxon>Magnoliopsida</taxon>
        <taxon>eudicotyledons</taxon>
        <taxon>Gunneridae</taxon>
        <taxon>Pentapetalae</taxon>
        <taxon>rosids</taxon>
        <taxon>malvids</taxon>
        <taxon>Brassicales</taxon>
        <taxon>Brassicaceae</taxon>
        <taxon>Eutremeae</taxon>
        <taxon>Eutrema</taxon>
    </lineage>
</organism>
<evidence type="ECO:0000256" key="1">
    <source>
        <dbReference type="SAM" id="MobiDB-lite"/>
    </source>
</evidence>
<evidence type="ECO:0000313" key="2">
    <source>
        <dbReference type="EMBL" id="ESQ37449.1"/>
    </source>
</evidence>
<sequence length="76" mass="8470">MEFPPPNSSGTVLPPKRGRIKIMIARDLLRSTTSIRSSPRRSRIKIMIARDLVKSATSITSQRKQSNYNGDSKRGG</sequence>
<gene>
    <name evidence="2" type="ORF">EUTSA_v10002754mg</name>
</gene>
<dbReference type="Gramene" id="ESQ37449">
    <property type="protein sequence ID" value="ESQ37449"/>
    <property type="gene ID" value="EUTSA_v10002754mg"/>
</dbReference>
<evidence type="ECO:0000313" key="3">
    <source>
        <dbReference type="Proteomes" id="UP000030689"/>
    </source>
</evidence>
<feature type="compositionally biased region" description="Polar residues" evidence="1">
    <location>
        <begin position="55"/>
        <end position="70"/>
    </location>
</feature>
<dbReference type="OrthoDB" id="1033413at2759"/>
<accession>V4L1B1</accession>
<protein>
    <submittedName>
        <fullName evidence="2">Uncharacterized protein</fullName>
    </submittedName>
</protein>
<dbReference type="EMBL" id="KI517609">
    <property type="protein sequence ID" value="ESQ37449.1"/>
    <property type="molecule type" value="Genomic_DNA"/>
</dbReference>
<keyword evidence="3" id="KW-1185">Reference proteome</keyword>
<dbReference type="KEGG" id="eus:EUTSA_v10002754mg"/>